<dbReference type="InterPro" id="IPR058923">
    <property type="entry name" value="RCC1-like_dom"/>
</dbReference>
<evidence type="ECO:0000256" key="2">
    <source>
        <dbReference type="PROSITE-ProRule" id="PRU00235"/>
    </source>
</evidence>
<feature type="compositionally biased region" description="Low complexity" evidence="4">
    <location>
        <begin position="1"/>
        <end position="34"/>
    </location>
</feature>
<feature type="repeat" description="RCC1" evidence="2">
    <location>
        <begin position="422"/>
        <end position="472"/>
    </location>
</feature>
<dbReference type="Proteomes" id="UP000039865">
    <property type="component" value="Unassembled WGS sequence"/>
</dbReference>
<dbReference type="PROSITE" id="PS50012">
    <property type="entry name" value="RCC1_3"/>
    <property type="match status" value="6"/>
</dbReference>
<feature type="repeat" description="RCC1" evidence="2">
    <location>
        <begin position="318"/>
        <end position="369"/>
    </location>
</feature>
<gene>
    <name evidence="6" type="primary">Contig3140.g3357</name>
    <name evidence="6" type="ORF">STYLEM_3103</name>
</gene>
<dbReference type="InterPro" id="IPR051625">
    <property type="entry name" value="Signaling_Regulatory_Domain"/>
</dbReference>
<evidence type="ECO:0000313" key="7">
    <source>
        <dbReference type="Proteomes" id="UP000039865"/>
    </source>
</evidence>
<keyword evidence="1" id="KW-0677">Repeat</keyword>
<evidence type="ECO:0000313" key="6">
    <source>
        <dbReference type="EMBL" id="CDW74109.1"/>
    </source>
</evidence>
<feature type="coiled-coil region" evidence="3">
    <location>
        <begin position="694"/>
        <end position="721"/>
    </location>
</feature>
<evidence type="ECO:0000256" key="4">
    <source>
        <dbReference type="SAM" id="MobiDB-lite"/>
    </source>
</evidence>
<organism evidence="6 7">
    <name type="scientific">Stylonychia lemnae</name>
    <name type="common">Ciliate</name>
    <dbReference type="NCBI Taxonomy" id="5949"/>
    <lineage>
        <taxon>Eukaryota</taxon>
        <taxon>Sar</taxon>
        <taxon>Alveolata</taxon>
        <taxon>Ciliophora</taxon>
        <taxon>Intramacronucleata</taxon>
        <taxon>Spirotrichea</taxon>
        <taxon>Stichotrichia</taxon>
        <taxon>Sporadotrichida</taxon>
        <taxon>Oxytrichidae</taxon>
        <taxon>Stylonychinae</taxon>
        <taxon>Stylonychia</taxon>
    </lineage>
</organism>
<keyword evidence="7" id="KW-1185">Reference proteome</keyword>
<dbReference type="OrthoDB" id="10256179at2759"/>
<evidence type="ECO:0000259" key="5">
    <source>
        <dbReference type="Pfam" id="PF25390"/>
    </source>
</evidence>
<dbReference type="AlphaFoldDB" id="A0A077ZW64"/>
<reference evidence="6 7" key="1">
    <citation type="submission" date="2014-06" db="EMBL/GenBank/DDBJ databases">
        <authorList>
            <person name="Swart Estienne"/>
        </authorList>
    </citation>
    <scope>NUCLEOTIDE SEQUENCE [LARGE SCALE GENOMIC DNA]</scope>
    <source>
        <strain evidence="6 7">130c</strain>
    </source>
</reference>
<evidence type="ECO:0000256" key="1">
    <source>
        <dbReference type="ARBA" id="ARBA00022737"/>
    </source>
</evidence>
<name>A0A077ZW64_STYLE</name>
<dbReference type="InterPro" id="IPR009091">
    <property type="entry name" value="RCC1/BLIP-II"/>
</dbReference>
<protein>
    <recommendedName>
        <fullName evidence="5">RCC1-like domain-containing protein</fullName>
    </recommendedName>
</protein>
<dbReference type="PRINTS" id="PR00633">
    <property type="entry name" value="RCCNDNSATION"/>
</dbReference>
<dbReference type="PANTHER" id="PTHR22872:SF2">
    <property type="entry name" value="INHIBITOR OF BRUTON TYROSINE KINASE"/>
    <property type="match status" value="1"/>
</dbReference>
<keyword evidence="3" id="KW-0175">Coiled coil</keyword>
<dbReference type="Pfam" id="PF25390">
    <property type="entry name" value="WD40_RLD"/>
    <property type="match status" value="1"/>
</dbReference>
<dbReference type="SUPFAM" id="SSF50985">
    <property type="entry name" value="RCC1/BLIP-II"/>
    <property type="match status" value="2"/>
</dbReference>
<dbReference type="PANTHER" id="PTHR22872">
    <property type="entry name" value="BTK-BINDING PROTEIN-RELATED"/>
    <property type="match status" value="1"/>
</dbReference>
<evidence type="ECO:0000256" key="3">
    <source>
        <dbReference type="SAM" id="Coils"/>
    </source>
</evidence>
<feature type="repeat" description="RCC1" evidence="2">
    <location>
        <begin position="370"/>
        <end position="421"/>
    </location>
</feature>
<feature type="region of interest" description="Disordered" evidence="4">
    <location>
        <begin position="1"/>
        <end position="38"/>
    </location>
</feature>
<feature type="repeat" description="RCC1" evidence="2">
    <location>
        <begin position="245"/>
        <end position="317"/>
    </location>
</feature>
<accession>A0A077ZW64</accession>
<feature type="repeat" description="RCC1" evidence="2">
    <location>
        <begin position="115"/>
        <end position="178"/>
    </location>
</feature>
<dbReference type="InterPro" id="IPR000408">
    <property type="entry name" value="Reg_chr_condens"/>
</dbReference>
<feature type="domain" description="RCC1-like" evidence="5">
    <location>
        <begin position="81"/>
        <end position="439"/>
    </location>
</feature>
<dbReference type="Gene3D" id="2.130.10.30">
    <property type="entry name" value="Regulator of chromosome condensation 1/beta-lactamase-inhibitor protein II"/>
    <property type="match status" value="2"/>
</dbReference>
<dbReference type="EMBL" id="CCKQ01003006">
    <property type="protein sequence ID" value="CDW74109.1"/>
    <property type="molecule type" value="Genomic_DNA"/>
</dbReference>
<dbReference type="InParanoid" id="A0A077ZW64"/>
<feature type="repeat" description="RCC1" evidence="2">
    <location>
        <begin position="180"/>
        <end position="236"/>
    </location>
</feature>
<proteinExistence type="predicted"/>
<dbReference type="PROSITE" id="PS00626">
    <property type="entry name" value="RCC1_2"/>
    <property type="match status" value="3"/>
</dbReference>
<sequence>MEKTDQVQQLQQIQLTQKRQSSTNSSNSTTKGSSPGIQTKQQYINQTMGNQIQKTYPQQIDNKKHGSNGGQARNQQRGMIRDPRPEKVMSLDKYHIFQVICGSDQTFCITQQPDYHVFSWGSNQNAKLGHSYYKPSPNNVSSSSIQIVKHPTIVKALENQKVDGLSCGTSHSFAWSSETGLVYGWGLGLNGRLGNESEGVVQEPQVLECLKQALEIGMKVQQISCGENHTLALIRMPSNDDQVMNKLFVWGNNDKMQLGMDNQDDSNNDESQSAKEIAVPHQLDPDPFQHDISSRMGEQQLVAIQASYYYSAGLTSNGCIYTWGSGEFGRLGYIDTKRQPQPKILKELIGQQVIKLSLGYYHGAAITDKGIVFTWGRGINGQLGHGSVLNEDQIRPVNALSNYHIVDISCGESHTLALTNKGEVYSWGGGQLGQLGHGDFLRQSLPIKVANIEESIIQISAGKRHSAALTVEGKLYTWGSNEYGQLGRQANVTVGLYLKGSGSGTASYNNSAKTSPSMNLIQGHPIYTKIPNSTDNQVIHKFEFPTSKGNSDGDLDSNNMFLNKIAIDSVNLSWSQSPHQIFAPANRLHEISPYNQKGLVSSHNPHDETAYTGIIHHQSKLTQLEINSICSDNSNNQQQQYPPQFYQGGMLTSTSQQLYHQQQHQPPYFNHQYAGGSIFSGLNSNHQDETPKYIKNLRGELNVALKKNMELRIKLEQMEEEQEIGIQNSIIEIGEVFSQKIKEAGSTSQIELVLIKAGEALDQNKGQANLKRFVKNNLDAIASLRKEVILQSQLINVIQQQ</sequence>
<dbReference type="Pfam" id="PF13540">
    <property type="entry name" value="RCC1_2"/>
    <property type="match status" value="1"/>
</dbReference>
<feature type="region of interest" description="Disordered" evidence="4">
    <location>
        <begin position="60"/>
        <end position="83"/>
    </location>
</feature>